<keyword evidence="3 9" id="KW-0064">Aspartyl protease</keyword>
<name>A0A2I0B3W5_9ASPA</name>
<dbReference type="FunFam" id="2.40.70.10:FF:000044">
    <property type="entry name" value="Lysosomal aspartic protease"/>
    <property type="match status" value="1"/>
</dbReference>
<dbReference type="STRING" id="1088818.A0A2I0B3W5"/>
<dbReference type="GO" id="GO:0006508">
    <property type="term" value="P:proteolysis"/>
    <property type="evidence" value="ECO:0007669"/>
    <property type="project" value="UniProtKB-KW"/>
</dbReference>
<keyword evidence="2 9" id="KW-0645">Protease</keyword>
<dbReference type="Pfam" id="PF05184">
    <property type="entry name" value="SapB_1"/>
    <property type="match status" value="1"/>
</dbReference>
<dbReference type="PROSITE" id="PS00141">
    <property type="entry name" value="ASP_PROTEASE"/>
    <property type="match status" value="1"/>
</dbReference>
<dbReference type="SUPFAM" id="SSF47862">
    <property type="entry name" value="Saposin"/>
    <property type="match status" value="1"/>
</dbReference>
<evidence type="ECO:0000256" key="7">
    <source>
        <dbReference type="ARBA" id="ARBA00023180"/>
    </source>
</evidence>
<evidence type="ECO:0000256" key="9">
    <source>
        <dbReference type="RuleBase" id="RU000454"/>
    </source>
</evidence>
<evidence type="ECO:0000313" key="12">
    <source>
        <dbReference type="EMBL" id="PKA62492.1"/>
    </source>
</evidence>
<reference evidence="12 13" key="1">
    <citation type="journal article" date="2017" name="Nature">
        <title>The Apostasia genome and the evolution of orchids.</title>
        <authorList>
            <person name="Zhang G.Q."/>
            <person name="Liu K.W."/>
            <person name="Li Z."/>
            <person name="Lohaus R."/>
            <person name="Hsiao Y.Y."/>
            <person name="Niu S.C."/>
            <person name="Wang J.Y."/>
            <person name="Lin Y.C."/>
            <person name="Xu Q."/>
            <person name="Chen L.J."/>
            <person name="Yoshida K."/>
            <person name="Fujiwara S."/>
            <person name="Wang Z.W."/>
            <person name="Zhang Y.Q."/>
            <person name="Mitsuda N."/>
            <person name="Wang M."/>
            <person name="Liu G.H."/>
            <person name="Pecoraro L."/>
            <person name="Huang H.X."/>
            <person name="Xiao X.J."/>
            <person name="Lin M."/>
            <person name="Wu X.Y."/>
            <person name="Wu W.L."/>
            <person name="Chen Y.Y."/>
            <person name="Chang S.B."/>
            <person name="Sakamoto S."/>
            <person name="Ohme-Takagi M."/>
            <person name="Yagi M."/>
            <person name="Zeng S.J."/>
            <person name="Shen C.Y."/>
            <person name="Yeh C.M."/>
            <person name="Luo Y.B."/>
            <person name="Tsai W.C."/>
            <person name="Van de Peer Y."/>
            <person name="Liu Z.J."/>
        </authorList>
    </citation>
    <scope>NUCLEOTIDE SEQUENCE [LARGE SCALE GENOMIC DNA]</scope>
    <source>
        <strain evidence="13">cv. Shenzhen</strain>
        <tissue evidence="12">Stem</tissue>
    </source>
</reference>
<gene>
    <name evidence="12" type="ORF">AXF42_Ash009379</name>
</gene>
<dbReference type="InterPro" id="IPR008138">
    <property type="entry name" value="SapB_2"/>
</dbReference>
<evidence type="ECO:0000256" key="1">
    <source>
        <dbReference type="ARBA" id="ARBA00007447"/>
    </source>
</evidence>
<feature type="domain" description="Saposin B-type" evidence="10">
    <location>
        <begin position="104"/>
        <end position="144"/>
    </location>
</feature>
<evidence type="ECO:0000256" key="6">
    <source>
        <dbReference type="ARBA" id="ARBA00023157"/>
    </source>
</evidence>
<keyword evidence="6 8" id="KW-1015">Disulfide bond</keyword>
<keyword evidence="4 9" id="KW-0378">Hydrolase</keyword>
<evidence type="ECO:0000256" key="8">
    <source>
        <dbReference type="PIRSR" id="PIRSR601461-2"/>
    </source>
</evidence>
<feature type="domain" description="Peptidase A1" evidence="11">
    <location>
        <begin position="1"/>
        <end position="289"/>
    </location>
</feature>
<evidence type="ECO:0000256" key="4">
    <source>
        <dbReference type="ARBA" id="ARBA00022801"/>
    </source>
</evidence>
<keyword evidence="5" id="KW-0865">Zymogen</keyword>
<sequence length="292" mass="31631">MLNQGLIKEPVFSFWFNRHDGDAEGGEIVFGGVDPKHFKGEHTFVPVTQKGYWQFDMGDVHIGGESTGFCSGGCSAIADSGTSLIAGPTAVIAEINQKIQAPGVVSQKCKTMVAQYGEEVYSLLLTEGLSTKICSRIGLCAFDGTRRVSIDIESMVNMNRNSDGMCSFCEMTVIWMQNQIKQNQTKEQAIHYINELCERFPSPLGESAVDCGSLASMPNISFTIGGKPFLLTPEQYVLQIGVGIAAQCFSGFTALDVPPPRGPLWILGDVFMGVYHTIFDSGKLRVGFAEAA</sequence>
<dbReference type="Gene3D" id="2.40.70.10">
    <property type="entry name" value="Acid Proteases"/>
    <property type="match status" value="2"/>
</dbReference>
<dbReference type="Pfam" id="PF00026">
    <property type="entry name" value="Asp"/>
    <property type="match status" value="1"/>
</dbReference>
<dbReference type="OrthoDB" id="771136at2759"/>
<protein>
    <submittedName>
        <fullName evidence="12">Aspartic proteinase oryzasin-1</fullName>
        <ecNumber evidence="12">3.4.23.40</ecNumber>
    </submittedName>
</protein>
<dbReference type="GO" id="GO:0004190">
    <property type="term" value="F:aspartic-type endopeptidase activity"/>
    <property type="evidence" value="ECO:0007669"/>
    <property type="project" value="UniProtKB-KW"/>
</dbReference>
<dbReference type="FunFam" id="2.40.70.10:FF:000115">
    <property type="entry name" value="Lysosomal aspartic protease"/>
    <property type="match status" value="1"/>
</dbReference>
<accession>A0A2I0B3W5</accession>
<feature type="domain" description="Saposin B-type" evidence="10">
    <location>
        <begin position="162"/>
        <end position="203"/>
    </location>
</feature>
<dbReference type="PRINTS" id="PR00792">
    <property type="entry name" value="PEPSIN"/>
</dbReference>
<evidence type="ECO:0000256" key="2">
    <source>
        <dbReference type="ARBA" id="ARBA00022670"/>
    </source>
</evidence>
<dbReference type="InterPro" id="IPR011001">
    <property type="entry name" value="Saposin-like"/>
</dbReference>
<dbReference type="PANTHER" id="PTHR47966">
    <property type="entry name" value="BETA-SITE APP-CLEAVING ENZYME, ISOFORM A-RELATED"/>
    <property type="match status" value="1"/>
</dbReference>
<keyword evidence="7" id="KW-0325">Glycoprotein</keyword>
<dbReference type="Gene3D" id="1.10.225.10">
    <property type="entry name" value="Saposin-like"/>
    <property type="match status" value="1"/>
</dbReference>
<dbReference type="SUPFAM" id="SSF50630">
    <property type="entry name" value="Acid proteases"/>
    <property type="match status" value="1"/>
</dbReference>
<dbReference type="EC" id="3.4.23.40" evidence="12"/>
<keyword evidence="13" id="KW-1185">Reference proteome</keyword>
<dbReference type="InterPro" id="IPR008139">
    <property type="entry name" value="SaposinB_dom"/>
</dbReference>
<evidence type="ECO:0000259" key="10">
    <source>
        <dbReference type="PROSITE" id="PS50015"/>
    </source>
</evidence>
<evidence type="ECO:0000313" key="13">
    <source>
        <dbReference type="Proteomes" id="UP000236161"/>
    </source>
</evidence>
<dbReference type="Pfam" id="PF03489">
    <property type="entry name" value="SapB_2"/>
    <property type="match status" value="1"/>
</dbReference>
<dbReference type="GO" id="GO:0006629">
    <property type="term" value="P:lipid metabolic process"/>
    <property type="evidence" value="ECO:0007669"/>
    <property type="project" value="InterPro"/>
</dbReference>
<dbReference type="EMBL" id="KZ451917">
    <property type="protein sequence ID" value="PKA62492.1"/>
    <property type="molecule type" value="Genomic_DNA"/>
</dbReference>
<dbReference type="PROSITE" id="PS50015">
    <property type="entry name" value="SAP_B"/>
    <property type="match status" value="2"/>
</dbReference>
<dbReference type="AlphaFoldDB" id="A0A2I0B3W5"/>
<dbReference type="Proteomes" id="UP000236161">
    <property type="component" value="Unassembled WGS sequence"/>
</dbReference>
<dbReference type="InterPro" id="IPR001969">
    <property type="entry name" value="Aspartic_peptidase_AS"/>
</dbReference>
<dbReference type="PANTHER" id="PTHR47966:SF76">
    <property type="entry name" value="ASPARTIC PROTEINASE A1"/>
    <property type="match status" value="1"/>
</dbReference>
<feature type="disulfide bond" evidence="8">
    <location>
        <begin position="70"/>
        <end position="74"/>
    </location>
</feature>
<organism evidence="12 13">
    <name type="scientific">Apostasia shenzhenica</name>
    <dbReference type="NCBI Taxonomy" id="1088818"/>
    <lineage>
        <taxon>Eukaryota</taxon>
        <taxon>Viridiplantae</taxon>
        <taxon>Streptophyta</taxon>
        <taxon>Embryophyta</taxon>
        <taxon>Tracheophyta</taxon>
        <taxon>Spermatophyta</taxon>
        <taxon>Magnoliopsida</taxon>
        <taxon>Liliopsida</taxon>
        <taxon>Asparagales</taxon>
        <taxon>Orchidaceae</taxon>
        <taxon>Apostasioideae</taxon>
        <taxon>Apostasia</taxon>
    </lineage>
</organism>
<evidence type="ECO:0000259" key="11">
    <source>
        <dbReference type="PROSITE" id="PS51767"/>
    </source>
</evidence>
<evidence type="ECO:0000256" key="5">
    <source>
        <dbReference type="ARBA" id="ARBA00023145"/>
    </source>
</evidence>
<dbReference type="InterPro" id="IPR033121">
    <property type="entry name" value="PEPTIDASE_A1"/>
</dbReference>
<dbReference type="InterPro" id="IPR001461">
    <property type="entry name" value="Aspartic_peptidase_A1"/>
</dbReference>
<dbReference type="PROSITE" id="PS51767">
    <property type="entry name" value="PEPTIDASE_A1"/>
    <property type="match status" value="1"/>
</dbReference>
<dbReference type="InterPro" id="IPR021109">
    <property type="entry name" value="Peptidase_aspartic_dom_sf"/>
</dbReference>
<comment type="similarity">
    <text evidence="1 9">Belongs to the peptidase A1 family.</text>
</comment>
<proteinExistence type="inferred from homology"/>
<dbReference type="InterPro" id="IPR007856">
    <property type="entry name" value="SapB_1"/>
</dbReference>
<evidence type="ECO:0000256" key="3">
    <source>
        <dbReference type="ARBA" id="ARBA00022750"/>
    </source>
</evidence>